<dbReference type="EMBL" id="CM016560">
    <property type="protein sequence ID" value="TKV93337.1"/>
    <property type="molecule type" value="Genomic_DNA"/>
</dbReference>
<dbReference type="Gramene" id="TKV93337">
    <property type="protein sequence ID" value="TKV93337"/>
    <property type="gene ID" value="SEVIR_9G219700v2"/>
</dbReference>
<feature type="region of interest" description="Disordered" evidence="1">
    <location>
        <begin position="1"/>
        <end position="22"/>
    </location>
</feature>
<sequence length="262" mass="27035">MPATTHSTSGVGAALVGMQPRPATYTNPTPLLTLARPSSPSARAGPRASFAVCSRRNRPLALAATLGSCPLEQGTTAAAVRPHPRPCPLAQGAAVLAAAAASSRWASPACFMLQFLTQSTRVLTAERMQAACTASPRLAHQRASYLEARRRFPEFEARRSGPTQPGLPLASWSSAGWWSPPEEPMGARGSPPLPELLGAAVASTALLGAAVPTPATPLGATPTPFAACCSHSAMAVHRWEVNGERGGWVHGGAREAGRGKVG</sequence>
<feature type="compositionally biased region" description="Polar residues" evidence="1">
    <location>
        <begin position="1"/>
        <end position="10"/>
    </location>
</feature>
<gene>
    <name evidence="2" type="ORF">SEVIR_9G219700v2</name>
</gene>
<keyword evidence="3" id="KW-1185">Reference proteome</keyword>
<organism evidence="2 3">
    <name type="scientific">Setaria viridis</name>
    <name type="common">Green bristlegrass</name>
    <name type="synonym">Setaria italica subsp. viridis</name>
    <dbReference type="NCBI Taxonomy" id="4556"/>
    <lineage>
        <taxon>Eukaryota</taxon>
        <taxon>Viridiplantae</taxon>
        <taxon>Streptophyta</taxon>
        <taxon>Embryophyta</taxon>
        <taxon>Tracheophyta</taxon>
        <taxon>Spermatophyta</taxon>
        <taxon>Magnoliopsida</taxon>
        <taxon>Liliopsida</taxon>
        <taxon>Poales</taxon>
        <taxon>Poaceae</taxon>
        <taxon>PACMAD clade</taxon>
        <taxon>Panicoideae</taxon>
        <taxon>Panicodae</taxon>
        <taxon>Paniceae</taxon>
        <taxon>Cenchrinae</taxon>
        <taxon>Setaria</taxon>
    </lineage>
</organism>
<reference evidence="2" key="1">
    <citation type="submission" date="2019-03" db="EMBL/GenBank/DDBJ databases">
        <title>WGS assembly of Setaria viridis.</title>
        <authorList>
            <person name="Huang P."/>
            <person name="Jenkins J."/>
            <person name="Grimwood J."/>
            <person name="Barry K."/>
            <person name="Healey A."/>
            <person name="Mamidi S."/>
            <person name="Sreedasyam A."/>
            <person name="Shu S."/>
            <person name="Feldman M."/>
            <person name="Wu J."/>
            <person name="Yu Y."/>
            <person name="Chen C."/>
            <person name="Johnson J."/>
            <person name="Rokhsar D."/>
            <person name="Baxter I."/>
            <person name="Schmutz J."/>
            <person name="Brutnell T."/>
            <person name="Kellogg E."/>
        </authorList>
    </citation>
    <scope>NUCLEOTIDE SEQUENCE [LARGE SCALE GENOMIC DNA]</scope>
</reference>
<dbReference type="OMA" id="RWASPAC"/>
<protein>
    <submittedName>
        <fullName evidence="2">Uncharacterized protein</fullName>
    </submittedName>
</protein>
<accession>A0A4U6SWH1</accession>
<evidence type="ECO:0000256" key="1">
    <source>
        <dbReference type="SAM" id="MobiDB-lite"/>
    </source>
</evidence>
<evidence type="ECO:0000313" key="2">
    <source>
        <dbReference type="EMBL" id="TKV93337.1"/>
    </source>
</evidence>
<dbReference type="AlphaFoldDB" id="A0A4U6SWH1"/>
<dbReference type="Proteomes" id="UP000298652">
    <property type="component" value="Chromosome 9"/>
</dbReference>
<evidence type="ECO:0000313" key="3">
    <source>
        <dbReference type="Proteomes" id="UP000298652"/>
    </source>
</evidence>
<name>A0A4U6SWH1_SETVI</name>
<proteinExistence type="predicted"/>